<protein>
    <submittedName>
        <fullName evidence="2">Uncharacterized protein</fullName>
    </submittedName>
</protein>
<comment type="caution">
    <text evidence="2">The sequence shown here is derived from an EMBL/GenBank/DDBJ whole genome shotgun (WGS) entry which is preliminary data.</text>
</comment>
<feature type="transmembrane region" description="Helical" evidence="1">
    <location>
        <begin position="518"/>
        <end position="535"/>
    </location>
</feature>
<gene>
    <name evidence="2" type="ORF">H3147_25175</name>
</gene>
<feature type="transmembrane region" description="Helical" evidence="1">
    <location>
        <begin position="169"/>
        <end position="193"/>
    </location>
</feature>
<name>A0A7W3X0U9_9ACTN</name>
<evidence type="ECO:0000313" key="3">
    <source>
        <dbReference type="Proteomes" id="UP000517765"/>
    </source>
</evidence>
<reference evidence="3" key="1">
    <citation type="submission" date="2020-05" db="EMBL/GenBank/DDBJ databases">
        <title>Classification of alakaliphilic streptomycetes isolated from an alkaline soil next to Lonar Crater, India and a proposal for the recognition of Streptomyces alkaliterrae sp. nov.</title>
        <authorList>
            <person name="Golinska P."/>
        </authorList>
    </citation>
    <scope>NUCLEOTIDE SEQUENCE [LARGE SCALE GENOMIC DNA]</scope>
    <source>
        <strain evidence="3">OF8</strain>
    </source>
</reference>
<feature type="transmembrane region" description="Helical" evidence="1">
    <location>
        <begin position="260"/>
        <end position="281"/>
    </location>
</feature>
<evidence type="ECO:0000313" key="2">
    <source>
        <dbReference type="EMBL" id="MBB1262073.1"/>
    </source>
</evidence>
<keyword evidence="1" id="KW-0472">Membrane</keyword>
<accession>A0A7W3X0U9</accession>
<dbReference type="EMBL" id="JABJXA010000251">
    <property type="protein sequence ID" value="MBB1262073.1"/>
    <property type="molecule type" value="Genomic_DNA"/>
</dbReference>
<feature type="transmembrane region" description="Helical" evidence="1">
    <location>
        <begin position="461"/>
        <end position="478"/>
    </location>
</feature>
<keyword evidence="1" id="KW-0812">Transmembrane</keyword>
<feature type="transmembrane region" description="Helical" evidence="1">
    <location>
        <begin position="214"/>
        <end position="240"/>
    </location>
</feature>
<proteinExistence type="predicted"/>
<keyword evidence="1" id="KW-1133">Transmembrane helix</keyword>
<feature type="transmembrane region" description="Helical" evidence="1">
    <location>
        <begin position="424"/>
        <end position="455"/>
    </location>
</feature>
<feature type="transmembrane region" description="Helical" evidence="1">
    <location>
        <begin position="44"/>
        <end position="65"/>
    </location>
</feature>
<feature type="transmembrane region" description="Helical" evidence="1">
    <location>
        <begin position="85"/>
        <end position="104"/>
    </location>
</feature>
<dbReference type="Proteomes" id="UP000517765">
    <property type="component" value="Unassembled WGS sequence"/>
</dbReference>
<feature type="transmembrane region" description="Helical" evidence="1">
    <location>
        <begin position="142"/>
        <end position="163"/>
    </location>
</feature>
<dbReference type="AlphaFoldDB" id="A0A7W3X0U9"/>
<feature type="transmembrane region" description="Helical" evidence="1">
    <location>
        <begin position="384"/>
        <end position="403"/>
    </location>
</feature>
<dbReference type="RefSeq" id="WP_181356549.1">
    <property type="nucleotide sequence ID" value="NZ_JABJXA010000251.1"/>
</dbReference>
<organism evidence="2 3">
    <name type="scientific">Streptomyces alkaliterrae</name>
    <dbReference type="NCBI Taxonomy" id="2213162"/>
    <lineage>
        <taxon>Bacteria</taxon>
        <taxon>Bacillati</taxon>
        <taxon>Actinomycetota</taxon>
        <taxon>Actinomycetes</taxon>
        <taxon>Kitasatosporales</taxon>
        <taxon>Streptomycetaceae</taxon>
        <taxon>Streptomyces</taxon>
    </lineage>
</organism>
<dbReference type="Pfam" id="PF19814">
    <property type="entry name" value="DUF6297"/>
    <property type="match status" value="1"/>
</dbReference>
<sequence length="558" mass="57342">MTTDTGRRAPDETGTPESHVDADDLTLAYLRVLRADQRRRDRRGTLFVLYATLLTGTIWLGPYLIAAGTAARDGSLHGPLAERALAAVPAVLPVLFATALLVAARRACWRGPVLPDAATVDWLLPLPVARARLLLPLLRRSVLFSVAAGAALGAVGGFLLYPLGATPGWASTLVGAGSGAAVGGLCTAVAAVVQRHQVASTGAGSRRWWYVAGLLPVLLAVPAAAAVVAERAGWGLAVAWSGPWGWAALPSAAVAGAAPGWAGVAGGALTVLCATGALMCARRAAEHVPARVLRAQCRLAFRVTAALYALDLRNARSLAGSVHHRRRTRRWRLPQPRGRALLVPWLDLTALLRAPSRLPGAPLWSATGVVLLALAARADAREAAVLLGLTALYAGYLGALRACEGARADGDDPRRASQLPWPHASLALHHALVPALLCGLGAAAGLLGCALLGLWHPKLPLLLAGVPAFVGAALVTAYRGPSPPVGVSGVAGVLLWNARGPLVVLALAAPAYPNGGGLGAPAWLALLGCLALGWARRLAALGARPTPHAGVSGTGRRR</sequence>
<dbReference type="InterPro" id="IPR046264">
    <property type="entry name" value="DUF6297"/>
</dbReference>
<evidence type="ECO:0000256" key="1">
    <source>
        <dbReference type="SAM" id="Phobius"/>
    </source>
</evidence>